<organism evidence="1">
    <name type="scientific">Magallana gigas</name>
    <name type="common">Pacific oyster</name>
    <name type="synonym">Crassostrea gigas</name>
    <dbReference type="NCBI Taxonomy" id="29159"/>
    <lineage>
        <taxon>Eukaryota</taxon>
        <taxon>Metazoa</taxon>
        <taxon>Spiralia</taxon>
        <taxon>Lophotrochozoa</taxon>
        <taxon>Mollusca</taxon>
        <taxon>Bivalvia</taxon>
        <taxon>Autobranchia</taxon>
        <taxon>Pteriomorphia</taxon>
        <taxon>Ostreida</taxon>
        <taxon>Ostreoidea</taxon>
        <taxon>Ostreidae</taxon>
        <taxon>Magallana</taxon>
    </lineage>
</organism>
<sequence length="125" mass="14579">MYLPRTKSIFVPLSKRVTLCWIFREIEFVSLHRLNYQLEGSKGKNITVLFEGGGKTCLKDYLSRSTSISCTVLQFRTKIMNEKNKRKKKHSKKMDLKKSMLPYAMLSIWTRHPYTDSVNGLASKK</sequence>
<proteinExistence type="predicted"/>
<gene>
    <name evidence="1" type="ORF">CGI_10002338</name>
</gene>
<reference evidence="1" key="1">
    <citation type="journal article" date="2012" name="Nature">
        <title>The oyster genome reveals stress adaptation and complexity of shell formation.</title>
        <authorList>
            <person name="Zhang G."/>
            <person name="Fang X."/>
            <person name="Guo X."/>
            <person name="Li L."/>
            <person name="Luo R."/>
            <person name="Xu F."/>
            <person name="Yang P."/>
            <person name="Zhang L."/>
            <person name="Wang X."/>
            <person name="Qi H."/>
            <person name="Xiong Z."/>
            <person name="Que H."/>
            <person name="Xie Y."/>
            <person name="Holland P.W."/>
            <person name="Paps J."/>
            <person name="Zhu Y."/>
            <person name="Wu F."/>
            <person name="Chen Y."/>
            <person name="Wang J."/>
            <person name="Peng C."/>
            <person name="Meng J."/>
            <person name="Yang L."/>
            <person name="Liu J."/>
            <person name="Wen B."/>
            <person name="Zhang N."/>
            <person name="Huang Z."/>
            <person name="Zhu Q."/>
            <person name="Feng Y."/>
            <person name="Mount A."/>
            <person name="Hedgecock D."/>
            <person name="Xu Z."/>
            <person name="Liu Y."/>
            <person name="Domazet-Loso T."/>
            <person name="Du Y."/>
            <person name="Sun X."/>
            <person name="Zhang S."/>
            <person name="Liu B."/>
            <person name="Cheng P."/>
            <person name="Jiang X."/>
            <person name="Li J."/>
            <person name="Fan D."/>
            <person name="Wang W."/>
            <person name="Fu W."/>
            <person name="Wang T."/>
            <person name="Wang B."/>
            <person name="Zhang J."/>
            <person name="Peng Z."/>
            <person name="Li Y."/>
            <person name="Li N."/>
            <person name="Wang J."/>
            <person name="Chen M."/>
            <person name="He Y."/>
            <person name="Tan F."/>
            <person name="Song X."/>
            <person name="Zheng Q."/>
            <person name="Huang R."/>
            <person name="Yang H."/>
            <person name="Du X."/>
            <person name="Chen L."/>
            <person name="Yang M."/>
            <person name="Gaffney P.M."/>
            <person name="Wang S."/>
            <person name="Luo L."/>
            <person name="She Z."/>
            <person name="Ming Y."/>
            <person name="Huang W."/>
            <person name="Zhang S."/>
            <person name="Huang B."/>
            <person name="Zhang Y."/>
            <person name="Qu T."/>
            <person name="Ni P."/>
            <person name="Miao G."/>
            <person name="Wang J."/>
            <person name="Wang Q."/>
            <person name="Steinberg C.E."/>
            <person name="Wang H."/>
            <person name="Li N."/>
            <person name="Qian L."/>
            <person name="Zhang G."/>
            <person name="Li Y."/>
            <person name="Yang H."/>
            <person name="Liu X."/>
            <person name="Wang J."/>
            <person name="Yin Y."/>
            <person name="Wang J."/>
        </authorList>
    </citation>
    <scope>NUCLEOTIDE SEQUENCE [LARGE SCALE GENOMIC DNA]</scope>
    <source>
        <strain evidence="1">05x7-T-G4-1.051#20</strain>
    </source>
</reference>
<protein>
    <submittedName>
        <fullName evidence="1">Uncharacterized protein</fullName>
    </submittedName>
</protein>
<dbReference type="InParanoid" id="K1Q2K5"/>
<evidence type="ECO:0000313" key="1">
    <source>
        <dbReference type="EMBL" id="EKC25594.1"/>
    </source>
</evidence>
<accession>K1Q2K5</accession>
<dbReference type="HOGENOM" id="CLU_1994807_0_0_1"/>
<dbReference type="EMBL" id="JH819027">
    <property type="protein sequence ID" value="EKC25594.1"/>
    <property type="molecule type" value="Genomic_DNA"/>
</dbReference>
<name>K1Q2K5_MAGGI</name>
<dbReference type="AlphaFoldDB" id="K1Q2K5"/>